<name>I4EGL7_9BACT</name>
<dbReference type="EMBL" id="CAGS01000196">
    <property type="protein sequence ID" value="CCF83829.1"/>
    <property type="molecule type" value="Genomic_DNA"/>
</dbReference>
<reference evidence="1 2" key="1">
    <citation type="journal article" date="2012" name="ISME J.">
        <title>Nitrification expanded: discovery, physiology and genomics of a nitrite-oxidizing bacterium from the phylum Chloroflexi.</title>
        <authorList>
            <person name="Sorokin D.Y."/>
            <person name="Lucker S."/>
            <person name="Vejmelkova D."/>
            <person name="Kostrikina N.A."/>
            <person name="Kleerebezem R."/>
            <person name="Rijpstra W.I."/>
            <person name="Damste J.S."/>
            <person name="Le Paslier D."/>
            <person name="Muyzer G."/>
            <person name="Wagner M."/>
            <person name="van Loosdrecht M.C."/>
            <person name="Daims H."/>
        </authorList>
    </citation>
    <scope>NUCLEOTIDE SEQUENCE [LARGE SCALE GENOMIC DNA]</scope>
    <source>
        <strain evidence="2">none</strain>
    </source>
</reference>
<organism evidence="1 2">
    <name type="scientific">Nitrolancea hollandica Lb</name>
    <dbReference type="NCBI Taxonomy" id="1129897"/>
    <lineage>
        <taxon>Bacteria</taxon>
        <taxon>Pseudomonadati</taxon>
        <taxon>Thermomicrobiota</taxon>
        <taxon>Thermomicrobia</taxon>
        <taxon>Sphaerobacterales</taxon>
        <taxon>Sphaerobacterineae</taxon>
        <taxon>Sphaerobacteraceae</taxon>
        <taxon>Nitrolancea</taxon>
    </lineage>
</organism>
<sequence length="68" mass="7575">MPSLNSLCSTGNRAVQRAGNLVPCAGPYTIIVLRTAIVRSPGWLRVLRYGLFLQSIVRYSHLTRFSLI</sequence>
<dbReference type="AlphaFoldDB" id="I4EGL7"/>
<comment type="caution">
    <text evidence="1">The sequence shown here is derived from an EMBL/GenBank/DDBJ whole genome shotgun (WGS) entry which is preliminary data.</text>
</comment>
<dbReference type="Proteomes" id="UP000004221">
    <property type="component" value="Unassembled WGS sequence"/>
</dbReference>
<gene>
    <name evidence="1" type="ORF">NITHO_2750015</name>
</gene>
<evidence type="ECO:0000313" key="2">
    <source>
        <dbReference type="Proteomes" id="UP000004221"/>
    </source>
</evidence>
<proteinExistence type="predicted"/>
<evidence type="ECO:0000313" key="1">
    <source>
        <dbReference type="EMBL" id="CCF83829.1"/>
    </source>
</evidence>
<keyword evidence="2" id="KW-1185">Reference proteome</keyword>
<protein>
    <submittedName>
        <fullName evidence="1">Uncharacterized protein</fullName>
    </submittedName>
</protein>
<accession>I4EGL7</accession>